<dbReference type="PROSITE" id="PS50110">
    <property type="entry name" value="RESPONSE_REGULATORY"/>
    <property type="match status" value="1"/>
</dbReference>
<dbReference type="AlphaFoldDB" id="A0A3N6MIF5"/>
<reference evidence="3 4" key="1">
    <citation type="submission" date="2018-10" db="EMBL/GenBank/DDBJ databases">
        <title>Natrarchaeobius chitinivorans gen. nov., sp. nov., and Natrarchaeobius haloalkaliphilus sp. nov., alkaliphilic, chitin-utilizing haloarchaea from hypersaline alkaline lakes.</title>
        <authorList>
            <person name="Sorokin D.Y."/>
            <person name="Elcheninov A.G."/>
            <person name="Kostrikina N.A."/>
            <person name="Bale N.J."/>
            <person name="Sinninghe Damste J.S."/>
            <person name="Khijniak T.V."/>
            <person name="Kublanov I.V."/>
            <person name="Toshchakov S.V."/>
        </authorList>
    </citation>
    <scope>NUCLEOTIDE SEQUENCE [LARGE SCALE GENOMIC DNA]</scope>
    <source>
        <strain evidence="3 4">AArcht7</strain>
    </source>
</reference>
<dbReference type="GO" id="GO:0000160">
    <property type="term" value="P:phosphorelay signal transduction system"/>
    <property type="evidence" value="ECO:0007669"/>
    <property type="project" value="InterPro"/>
</dbReference>
<dbReference type="PANTHER" id="PTHR44520:SF2">
    <property type="entry name" value="RESPONSE REGULATOR RCP1"/>
    <property type="match status" value="1"/>
</dbReference>
<dbReference type="InterPro" id="IPR001789">
    <property type="entry name" value="Sig_transdc_resp-reg_receiver"/>
</dbReference>
<dbReference type="Pfam" id="PF00072">
    <property type="entry name" value="Response_reg"/>
    <property type="match status" value="1"/>
</dbReference>
<comment type="caution">
    <text evidence="3">The sequence shown here is derived from an EMBL/GenBank/DDBJ whole genome shotgun (WGS) entry which is preliminary data.</text>
</comment>
<keyword evidence="4" id="KW-1185">Reference proteome</keyword>
<evidence type="ECO:0000313" key="3">
    <source>
        <dbReference type="EMBL" id="RQG96730.1"/>
    </source>
</evidence>
<keyword evidence="1" id="KW-0597">Phosphoprotein</keyword>
<dbReference type="SMART" id="SM00448">
    <property type="entry name" value="REC"/>
    <property type="match status" value="1"/>
</dbReference>
<evidence type="ECO:0000259" key="2">
    <source>
        <dbReference type="PROSITE" id="PS50110"/>
    </source>
</evidence>
<name>A0A3N6MIF5_NATCH</name>
<dbReference type="EMBL" id="REFZ01000024">
    <property type="protein sequence ID" value="RQG96730.1"/>
    <property type="molecule type" value="Genomic_DNA"/>
</dbReference>
<accession>A0A3N6MIF5</accession>
<evidence type="ECO:0000256" key="1">
    <source>
        <dbReference type="PROSITE-ProRule" id="PRU00169"/>
    </source>
</evidence>
<dbReference type="Gene3D" id="3.40.50.2300">
    <property type="match status" value="1"/>
</dbReference>
<dbReference type="PANTHER" id="PTHR44520">
    <property type="entry name" value="RESPONSE REGULATOR RCP1-RELATED"/>
    <property type="match status" value="1"/>
</dbReference>
<dbReference type="Proteomes" id="UP000281431">
    <property type="component" value="Unassembled WGS sequence"/>
</dbReference>
<dbReference type="InterPro" id="IPR011006">
    <property type="entry name" value="CheY-like_superfamily"/>
</dbReference>
<dbReference type="SUPFAM" id="SSF52172">
    <property type="entry name" value="CheY-like"/>
    <property type="match status" value="1"/>
</dbReference>
<evidence type="ECO:0000313" key="4">
    <source>
        <dbReference type="Proteomes" id="UP000281431"/>
    </source>
</evidence>
<dbReference type="CDD" id="cd17557">
    <property type="entry name" value="REC_Rcp-like"/>
    <property type="match status" value="1"/>
</dbReference>
<proteinExistence type="predicted"/>
<feature type="domain" description="Response regulatory" evidence="2">
    <location>
        <begin position="2"/>
        <end position="127"/>
    </location>
</feature>
<sequence>MTIMLVEDNPGDVRLTQEAFKTTNSDIEFLVVTNGSQAEESIRDCEDDESPDRPDMILLDLNLPGVDGFTILETLNESLEHPPPPVIVLSSSKTEADVTRCYELDANAYITKPDSPDEFDAIAQAVEDFWIDSAVRPPAPS</sequence>
<protein>
    <submittedName>
        <fullName evidence="3">Response regulator</fullName>
    </submittedName>
</protein>
<organism evidence="3 4">
    <name type="scientific">Natrarchaeobius chitinivorans</name>
    <dbReference type="NCBI Taxonomy" id="1679083"/>
    <lineage>
        <taxon>Archaea</taxon>
        <taxon>Methanobacteriati</taxon>
        <taxon>Methanobacteriota</taxon>
        <taxon>Stenosarchaea group</taxon>
        <taxon>Halobacteria</taxon>
        <taxon>Halobacteriales</taxon>
        <taxon>Natrialbaceae</taxon>
        <taxon>Natrarchaeobius</taxon>
    </lineage>
</organism>
<gene>
    <name evidence="3" type="ORF">EA472_20455</name>
</gene>
<feature type="modified residue" description="4-aspartylphosphate" evidence="1">
    <location>
        <position position="60"/>
    </location>
</feature>
<dbReference type="InterPro" id="IPR052893">
    <property type="entry name" value="TCS_response_regulator"/>
</dbReference>